<gene>
    <name evidence="1" type="ORF">FTUN_3026</name>
</gene>
<keyword evidence="2" id="KW-1185">Reference proteome</keyword>
<accession>A0A6M5YN52</accession>
<dbReference type="Proteomes" id="UP000503447">
    <property type="component" value="Chromosome"/>
</dbReference>
<proteinExistence type="predicted"/>
<protein>
    <recommendedName>
        <fullName evidence="3">Tetratricopeptide repeat protein</fullName>
    </recommendedName>
</protein>
<evidence type="ECO:0008006" key="3">
    <source>
        <dbReference type="Google" id="ProtNLM"/>
    </source>
</evidence>
<organism evidence="1 2">
    <name type="scientific">Frigoriglobus tundricola</name>
    <dbReference type="NCBI Taxonomy" id="2774151"/>
    <lineage>
        <taxon>Bacteria</taxon>
        <taxon>Pseudomonadati</taxon>
        <taxon>Planctomycetota</taxon>
        <taxon>Planctomycetia</taxon>
        <taxon>Gemmatales</taxon>
        <taxon>Gemmataceae</taxon>
        <taxon>Frigoriglobus</taxon>
    </lineage>
</organism>
<dbReference type="KEGG" id="ftj:FTUN_3026"/>
<name>A0A6M5YN52_9BACT</name>
<dbReference type="EMBL" id="CP053452">
    <property type="protein sequence ID" value="QJW95477.1"/>
    <property type="molecule type" value="Genomic_DNA"/>
</dbReference>
<reference evidence="2" key="1">
    <citation type="submission" date="2020-05" db="EMBL/GenBank/DDBJ databases">
        <title>Frigoriglobus tundricola gen. nov., sp. nov., a psychrotolerant cellulolytic planctomycete of the family Gemmataceae with two divergent copies of 16S rRNA gene.</title>
        <authorList>
            <person name="Kulichevskaya I.S."/>
            <person name="Ivanova A.A."/>
            <person name="Naumoff D.G."/>
            <person name="Beletsky A.V."/>
            <person name="Rijpstra W.I.C."/>
            <person name="Sinninghe Damste J.S."/>
            <person name="Mardanov A.V."/>
            <person name="Ravin N.V."/>
            <person name="Dedysh S.N."/>
        </authorList>
    </citation>
    <scope>NUCLEOTIDE SEQUENCE [LARGE SCALE GENOMIC DNA]</scope>
    <source>
        <strain evidence="2">PL17</strain>
    </source>
</reference>
<evidence type="ECO:0000313" key="2">
    <source>
        <dbReference type="Proteomes" id="UP000503447"/>
    </source>
</evidence>
<sequence>MTGLLLSGRRAEARAELDTLRSLFPADPLVPLADGLLALYSGDEAAGLAAFARLAAAAPPEQGERLQKQARAFAAVLRSLREINTAPVFGPPPPATRKAIESAPDSVVALFKEAATAQGPLGLPQPVVARFFDWSQVYMTGGRMLLAGAPMSDVIAAVDPALERAPDAALLQLSASAHLLKAQDHLRPDQKEQLIAELRIVIDRGEAAAAAPTAIPFGTFAYQGRTTAAFALALISLPGFDRGDDARLRKNLRELVREGEAFPALRAESIELLLRNEGLSADQSRLLLADWGLSAAGQSAPWERLAVLESRLGNHGAAKAAATRALAAAPTDTALKSRLDQLLRSPNGK</sequence>
<dbReference type="AlphaFoldDB" id="A0A6M5YN52"/>
<evidence type="ECO:0000313" key="1">
    <source>
        <dbReference type="EMBL" id="QJW95477.1"/>
    </source>
</evidence>